<protein>
    <recommendedName>
        <fullName evidence="3">DUF4283 domain-containing protein</fullName>
    </recommendedName>
</protein>
<proteinExistence type="predicted"/>
<dbReference type="PANTHER" id="PTHR31286">
    <property type="entry name" value="GLYCINE-RICH CELL WALL STRUCTURAL PROTEIN 1.8-LIKE"/>
    <property type="match status" value="1"/>
</dbReference>
<dbReference type="PANTHER" id="PTHR31286:SF180">
    <property type="entry name" value="OS10G0362600 PROTEIN"/>
    <property type="match status" value="1"/>
</dbReference>
<dbReference type="EMBL" id="JANQDX010000001">
    <property type="protein sequence ID" value="KAL0928563.1"/>
    <property type="molecule type" value="Genomic_DNA"/>
</dbReference>
<accession>A0ABD0VVD4</accession>
<reference evidence="1 2" key="1">
    <citation type="journal article" date="2024" name="Plant Biotechnol. J.">
        <title>Dendrobium thyrsiflorum genome and its molecular insights into genes involved in important horticultural traits.</title>
        <authorList>
            <person name="Chen B."/>
            <person name="Wang J.Y."/>
            <person name="Zheng P.J."/>
            <person name="Li K.L."/>
            <person name="Liang Y.M."/>
            <person name="Chen X.F."/>
            <person name="Zhang C."/>
            <person name="Zhao X."/>
            <person name="He X."/>
            <person name="Zhang G.Q."/>
            <person name="Liu Z.J."/>
            <person name="Xu Q."/>
        </authorList>
    </citation>
    <scope>NUCLEOTIDE SEQUENCE [LARGE SCALE GENOMIC DNA]</scope>
    <source>
        <strain evidence="1">GZMU011</strain>
    </source>
</reference>
<gene>
    <name evidence="1" type="ORF">M5K25_000457</name>
</gene>
<dbReference type="AlphaFoldDB" id="A0ABD0VVD4"/>
<dbReference type="Proteomes" id="UP001552299">
    <property type="component" value="Unassembled WGS sequence"/>
</dbReference>
<keyword evidence="2" id="KW-1185">Reference proteome</keyword>
<dbReference type="InterPro" id="IPR040256">
    <property type="entry name" value="At4g02000-like"/>
</dbReference>
<evidence type="ECO:0000313" key="1">
    <source>
        <dbReference type="EMBL" id="KAL0928563.1"/>
    </source>
</evidence>
<sequence>MHVYISPYYNAGILEMAADGRRPSVVSTPAVLQNGDSYASIRRDSIKSKRSLRQGDILSRAMEVPLIIKENVSDVSKLGSPEKTTGELKNPNIRSEAVVDVNVNTNGLKKDGITVKLHSPSEISNANRLQFAVVAKVFDKDIPFHVTATELRQAVDSVLTGGPWYVNCHVNGLDKWSPTFSPSSMKGLTSPIWVRMPQLPLQCWDEVNIARIASMVGKPLMFDGNMF</sequence>
<organism evidence="1 2">
    <name type="scientific">Dendrobium thyrsiflorum</name>
    <name type="common">Pinecone-like raceme dendrobium</name>
    <name type="synonym">Orchid</name>
    <dbReference type="NCBI Taxonomy" id="117978"/>
    <lineage>
        <taxon>Eukaryota</taxon>
        <taxon>Viridiplantae</taxon>
        <taxon>Streptophyta</taxon>
        <taxon>Embryophyta</taxon>
        <taxon>Tracheophyta</taxon>
        <taxon>Spermatophyta</taxon>
        <taxon>Magnoliopsida</taxon>
        <taxon>Liliopsida</taxon>
        <taxon>Asparagales</taxon>
        <taxon>Orchidaceae</taxon>
        <taxon>Epidendroideae</taxon>
        <taxon>Malaxideae</taxon>
        <taxon>Dendrobiinae</taxon>
        <taxon>Dendrobium</taxon>
    </lineage>
</organism>
<name>A0ABD0VVD4_DENTH</name>
<evidence type="ECO:0000313" key="2">
    <source>
        <dbReference type="Proteomes" id="UP001552299"/>
    </source>
</evidence>
<comment type="caution">
    <text evidence="1">The sequence shown here is derived from an EMBL/GenBank/DDBJ whole genome shotgun (WGS) entry which is preliminary data.</text>
</comment>
<evidence type="ECO:0008006" key="3">
    <source>
        <dbReference type="Google" id="ProtNLM"/>
    </source>
</evidence>